<keyword evidence="1" id="KW-0812">Transmembrane</keyword>
<accession>A0A6C0EC27</accession>
<keyword evidence="1" id="KW-0472">Membrane</keyword>
<evidence type="ECO:0000256" key="1">
    <source>
        <dbReference type="SAM" id="Phobius"/>
    </source>
</evidence>
<dbReference type="EMBL" id="MN739783">
    <property type="protein sequence ID" value="QHT26282.1"/>
    <property type="molecule type" value="Genomic_DNA"/>
</dbReference>
<proteinExistence type="predicted"/>
<sequence>MFTVLWSPTIAFLFCHLFLKKRLKTRRPIFYYHLFTCSLLVMIYLLNSRGCGIVFDLDWFDFLTYEKFILVFYMANQIVLFGLLEFDTNGLLNKYIFDVQNQQTEFALPLLFNDP</sequence>
<name>A0A6C0EC27_9ZZZZ</name>
<feature type="transmembrane region" description="Helical" evidence="1">
    <location>
        <begin position="67"/>
        <end position="86"/>
    </location>
</feature>
<feature type="transmembrane region" description="Helical" evidence="1">
    <location>
        <begin position="29"/>
        <end position="47"/>
    </location>
</feature>
<reference evidence="2" key="1">
    <citation type="journal article" date="2020" name="Nature">
        <title>Giant virus diversity and host interactions through global metagenomics.</title>
        <authorList>
            <person name="Schulz F."/>
            <person name="Roux S."/>
            <person name="Paez-Espino D."/>
            <person name="Jungbluth S."/>
            <person name="Walsh D.A."/>
            <person name="Denef V.J."/>
            <person name="McMahon K.D."/>
            <person name="Konstantinidis K.T."/>
            <person name="Eloe-Fadrosh E.A."/>
            <person name="Kyrpides N.C."/>
            <person name="Woyke T."/>
        </authorList>
    </citation>
    <scope>NUCLEOTIDE SEQUENCE</scope>
    <source>
        <strain evidence="2">GVMAG-M-3300023179-27</strain>
    </source>
</reference>
<evidence type="ECO:0000313" key="2">
    <source>
        <dbReference type="EMBL" id="QHT26282.1"/>
    </source>
</evidence>
<protein>
    <submittedName>
        <fullName evidence="2">Uncharacterized protein</fullName>
    </submittedName>
</protein>
<dbReference type="AlphaFoldDB" id="A0A6C0EC27"/>
<organism evidence="2">
    <name type="scientific">viral metagenome</name>
    <dbReference type="NCBI Taxonomy" id="1070528"/>
    <lineage>
        <taxon>unclassified sequences</taxon>
        <taxon>metagenomes</taxon>
        <taxon>organismal metagenomes</taxon>
    </lineage>
</organism>
<keyword evidence="1" id="KW-1133">Transmembrane helix</keyword>